<dbReference type="AlphaFoldDB" id="A0A6G6J1T3"/>
<evidence type="ECO:0000313" key="4">
    <source>
        <dbReference type="Proteomes" id="UP000501063"/>
    </source>
</evidence>
<reference evidence="3 4" key="1">
    <citation type="submission" date="2020-02" db="EMBL/GenBank/DDBJ databases">
        <title>Integrative conjugative elements (ICEs) and plasmids drive adaptation of Pseudomonas nitroreducens strain HBP1 to wastewater environment.</title>
        <authorList>
            <person name="Sentchilo V."/>
            <person name="Carraro N."/>
            <person name="Bertelli C."/>
            <person name="van der Meer J.R."/>
        </authorList>
    </citation>
    <scope>NUCLEOTIDE SEQUENCE [LARGE SCALE GENOMIC DNA]</scope>
    <source>
        <strain evidence="3 4">HBP1</strain>
    </source>
</reference>
<protein>
    <submittedName>
        <fullName evidence="3">Uncharacterized protein</fullName>
    </submittedName>
</protein>
<feature type="compositionally biased region" description="Low complexity" evidence="1">
    <location>
        <begin position="40"/>
        <end position="60"/>
    </location>
</feature>
<keyword evidence="5" id="KW-1185">Reference proteome</keyword>
<sequence>MSLSITSANQAFASQLRVATTTTGTQADSANESSGSPRLQAGGAAQSEKSSSSASSGKASTTVEQLQKRLKELQKQLQQEQRELADAQKRHYSSDAERTAALMAVQSRIASTSAAMQQTAAALAEAIRRAGGSGAGSMLSASA</sequence>
<dbReference type="RefSeq" id="WP_024763403.1">
    <property type="nucleotide sequence ID" value="NZ_CP049140.1"/>
</dbReference>
<proteinExistence type="predicted"/>
<evidence type="ECO:0000313" key="5">
    <source>
        <dbReference type="Proteomes" id="UP000608450"/>
    </source>
</evidence>
<dbReference type="KEGG" id="pnt:G5B91_24245"/>
<evidence type="ECO:0000256" key="1">
    <source>
        <dbReference type="SAM" id="MobiDB-lite"/>
    </source>
</evidence>
<feature type="compositionally biased region" description="Polar residues" evidence="1">
    <location>
        <begin position="19"/>
        <end position="37"/>
    </location>
</feature>
<accession>A0A6G6J1T3</accession>
<evidence type="ECO:0000313" key="2">
    <source>
        <dbReference type="EMBL" id="MBG6286865.1"/>
    </source>
</evidence>
<dbReference type="EMBL" id="JADTFC010000008">
    <property type="protein sequence ID" value="MBG6286865.1"/>
    <property type="molecule type" value="Genomic_DNA"/>
</dbReference>
<gene>
    <name evidence="3" type="ORF">G5B91_24245</name>
    <name evidence="2" type="ORF">I5I61_05340</name>
</gene>
<organism evidence="3 4">
    <name type="scientific">Pseudomonas nitroreducens</name>
    <dbReference type="NCBI Taxonomy" id="46680"/>
    <lineage>
        <taxon>Bacteria</taxon>
        <taxon>Pseudomonadati</taxon>
        <taxon>Pseudomonadota</taxon>
        <taxon>Gammaproteobacteria</taxon>
        <taxon>Pseudomonadales</taxon>
        <taxon>Pseudomonadaceae</taxon>
        <taxon>Pseudomonas</taxon>
    </lineage>
</organism>
<reference evidence="2 5" key="2">
    <citation type="submission" date="2020-11" db="EMBL/GenBank/DDBJ databases">
        <title>Enhanced detection system for hospital associated transmission using whole genome sequencing surveillance.</title>
        <authorList>
            <person name="Harrison L.H."/>
            <person name="Van Tyne D."/>
            <person name="Marsh J.W."/>
            <person name="Griffith M.P."/>
            <person name="Snyder D.J."/>
            <person name="Cooper V.S."/>
            <person name="Mustapha M."/>
        </authorList>
    </citation>
    <scope>NUCLEOTIDE SEQUENCE [LARGE SCALE GENOMIC DNA]</scope>
    <source>
        <strain evidence="2 5">PSA00705</strain>
    </source>
</reference>
<dbReference type="EMBL" id="CP049140">
    <property type="protein sequence ID" value="QIE89204.1"/>
    <property type="molecule type" value="Genomic_DNA"/>
</dbReference>
<name>A0A6G6J1T3_PSENT</name>
<dbReference type="Proteomes" id="UP000501063">
    <property type="component" value="Chromosome"/>
</dbReference>
<evidence type="ECO:0000313" key="3">
    <source>
        <dbReference type="EMBL" id="QIE89204.1"/>
    </source>
</evidence>
<dbReference type="Proteomes" id="UP000608450">
    <property type="component" value="Unassembled WGS sequence"/>
</dbReference>
<feature type="region of interest" description="Disordered" evidence="1">
    <location>
        <begin position="19"/>
        <end position="66"/>
    </location>
</feature>